<dbReference type="Gene3D" id="3.90.79.10">
    <property type="entry name" value="Nucleoside Triphosphate Pyrophosphohydrolase"/>
    <property type="match status" value="1"/>
</dbReference>
<accession>A0A6C0IDS6</accession>
<evidence type="ECO:0008006" key="3">
    <source>
        <dbReference type="Google" id="ProtNLM"/>
    </source>
</evidence>
<sequence length="217" mass="25761">MSTNNGIINVFVPGVKRGEEVSEYARKMGYGEKKYFFVIHPKQGWKVFIRACCFIHVKGKSFDPSKFVVVKTTDASPKNKSWEPPKGQMEGKDGLRNPRQSLMNIMKENLQREVEEESKLIRLKNIKHTGLVLQSKEKQYDENTYFQYHIFQAFIDEREFDKAKSKLLWYKEHPEEWKKLRIDEREKDDIDWFNPKTTKIYGRWSPSIVALYLNNIT</sequence>
<reference evidence="2" key="1">
    <citation type="journal article" date="2020" name="Nature">
        <title>Giant virus diversity and host interactions through global metagenomics.</title>
        <authorList>
            <person name="Schulz F."/>
            <person name="Roux S."/>
            <person name="Paez-Espino D."/>
            <person name="Jungbluth S."/>
            <person name="Walsh D.A."/>
            <person name="Denef V.J."/>
            <person name="McMahon K.D."/>
            <person name="Konstantinidis K.T."/>
            <person name="Eloe-Fadrosh E.A."/>
            <person name="Kyrpides N.C."/>
            <person name="Woyke T."/>
        </authorList>
    </citation>
    <scope>NUCLEOTIDE SEQUENCE</scope>
    <source>
        <strain evidence="2">GVMAG-M-3300023184-77</strain>
    </source>
</reference>
<proteinExistence type="predicted"/>
<dbReference type="EMBL" id="MN740165">
    <property type="protein sequence ID" value="QHT91271.1"/>
    <property type="molecule type" value="Genomic_DNA"/>
</dbReference>
<organism evidence="2">
    <name type="scientific">viral metagenome</name>
    <dbReference type="NCBI Taxonomy" id="1070528"/>
    <lineage>
        <taxon>unclassified sequences</taxon>
        <taxon>metagenomes</taxon>
        <taxon>organismal metagenomes</taxon>
    </lineage>
</organism>
<evidence type="ECO:0000313" key="2">
    <source>
        <dbReference type="EMBL" id="QHT91271.1"/>
    </source>
</evidence>
<feature type="region of interest" description="Disordered" evidence="1">
    <location>
        <begin position="76"/>
        <end position="97"/>
    </location>
</feature>
<name>A0A6C0IDS6_9ZZZZ</name>
<evidence type="ECO:0000256" key="1">
    <source>
        <dbReference type="SAM" id="MobiDB-lite"/>
    </source>
</evidence>
<dbReference type="AlphaFoldDB" id="A0A6C0IDS6"/>
<protein>
    <recommendedName>
        <fullName evidence="3">Nudix hydrolase domain-containing protein</fullName>
    </recommendedName>
</protein>